<keyword evidence="5 6" id="KW-0408">Iron</keyword>
<keyword evidence="4 7" id="KW-0560">Oxidoreductase</keyword>
<dbReference type="GO" id="GO:0020037">
    <property type="term" value="F:heme binding"/>
    <property type="evidence" value="ECO:0007669"/>
    <property type="project" value="InterPro"/>
</dbReference>
<keyword evidence="7" id="KW-0503">Monooxygenase</keyword>
<comment type="cofactor">
    <cofactor evidence="6">
        <name>heme</name>
        <dbReference type="ChEBI" id="CHEBI:30413"/>
    </cofactor>
</comment>
<protein>
    <recommendedName>
        <fullName evidence="10">Flavonoid 3'-monooxygenase</fullName>
    </recommendedName>
</protein>
<dbReference type="InterPro" id="IPR017972">
    <property type="entry name" value="Cyt_P450_CS"/>
</dbReference>
<dbReference type="GO" id="GO:0005506">
    <property type="term" value="F:iron ion binding"/>
    <property type="evidence" value="ECO:0007669"/>
    <property type="project" value="InterPro"/>
</dbReference>
<dbReference type="OrthoDB" id="2789670at2759"/>
<sequence>MALPPWATFVSVVLATVLFLVTLRRRSHGARNTNIPPGPRPWPIIGNLNLIGPLPHHSFRKLSARYGPLMSLRLGSVRVVVGSSVHAAKFFLKTHDLVFLDRPRTASGRYTLYNYSDMVWAPYGPYWRQARKLWQVELFSMSRLKSMQPIRNEEMRNFLRDLSAAATAGRVVKFRESMLMLSLNIISRMVLGKKYVVEGAAGSPTTPEEFTWMIEELVYLNGAPNIGDLIPWLNWLDAQGYIKRMKRLHAKFDKFLDHVLQEHEERQRREGEAFVATDMVDLLLQLADDPSLEVPITRNGVKAFTLDLIAGTDSTAVTIEWAMSEVLRNPDTLAKVTEELDRIVGCERLVVDEDIPNLPYLEAVVKEAMRLHPVGPLLTPRLSREDTTLDGYVIPAGTRVFVNVWAIGRDTSVWGDTAEEFRPERFLGSGLDVKGHDFELLPFGSGRRMCPGISLGLKMVQVTLANLLHGFVWRLPNGMKAEEISMEDTYGLSMPRKIPLEVYPQAKLLPHLLNNEPGFAQITGRSMSQHGVAHAENQEINVRT</sequence>
<dbReference type="PRINTS" id="PR00385">
    <property type="entry name" value="P450"/>
</dbReference>
<dbReference type="SUPFAM" id="SSF48264">
    <property type="entry name" value="Cytochrome P450"/>
    <property type="match status" value="1"/>
</dbReference>
<evidence type="ECO:0000256" key="1">
    <source>
        <dbReference type="ARBA" id="ARBA00010617"/>
    </source>
</evidence>
<comment type="similarity">
    <text evidence="1 7">Belongs to the cytochrome P450 family.</text>
</comment>
<dbReference type="PANTHER" id="PTHR47944">
    <property type="entry name" value="CYTOCHROME P450 98A9"/>
    <property type="match status" value="1"/>
</dbReference>
<dbReference type="EMBL" id="RWGY01000002">
    <property type="protein sequence ID" value="TVU50444.1"/>
    <property type="molecule type" value="Genomic_DNA"/>
</dbReference>
<dbReference type="Gramene" id="TVU50444">
    <property type="protein sequence ID" value="TVU50444"/>
    <property type="gene ID" value="EJB05_01815"/>
</dbReference>
<reference evidence="8 9" key="1">
    <citation type="journal article" date="2019" name="Sci. Rep.">
        <title>A high-quality genome of Eragrostis curvula grass provides insights into Poaceae evolution and supports new strategies to enhance forage quality.</title>
        <authorList>
            <person name="Carballo J."/>
            <person name="Santos B.A.C.M."/>
            <person name="Zappacosta D."/>
            <person name="Garbus I."/>
            <person name="Selva J.P."/>
            <person name="Gallo C.A."/>
            <person name="Diaz A."/>
            <person name="Albertini E."/>
            <person name="Caccamo M."/>
            <person name="Echenique V."/>
        </authorList>
    </citation>
    <scope>NUCLEOTIDE SEQUENCE [LARGE SCALE GENOMIC DNA]</scope>
    <source>
        <strain evidence="9">cv. Victoria</strain>
        <tissue evidence="8">Leaf</tissue>
    </source>
</reference>
<evidence type="ECO:0000313" key="8">
    <source>
        <dbReference type="EMBL" id="TVU50444.1"/>
    </source>
</evidence>
<dbReference type="Gene3D" id="1.10.630.10">
    <property type="entry name" value="Cytochrome P450"/>
    <property type="match status" value="1"/>
</dbReference>
<feature type="binding site" description="axial binding residue" evidence="6">
    <location>
        <position position="450"/>
    </location>
    <ligand>
        <name>heme</name>
        <dbReference type="ChEBI" id="CHEBI:30413"/>
    </ligand>
    <ligandPart>
        <name>Fe</name>
        <dbReference type="ChEBI" id="CHEBI:18248"/>
    </ligandPart>
</feature>
<dbReference type="InterPro" id="IPR001128">
    <property type="entry name" value="Cyt_P450"/>
</dbReference>
<organism evidence="8 9">
    <name type="scientific">Eragrostis curvula</name>
    <name type="common">weeping love grass</name>
    <dbReference type="NCBI Taxonomy" id="38414"/>
    <lineage>
        <taxon>Eukaryota</taxon>
        <taxon>Viridiplantae</taxon>
        <taxon>Streptophyta</taxon>
        <taxon>Embryophyta</taxon>
        <taxon>Tracheophyta</taxon>
        <taxon>Spermatophyta</taxon>
        <taxon>Magnoliopsida</taxon>
        <taxon>Liliopsida</taxon>
        <taxon>Poales</taxon>
        <taxon>Poaceae</taxon>
        <taxon>PACMAD clade</taxon>
        <taxon>Chloridoideae</taxon>
        <taxon>Eragrostideae</taxon>
        <taxon>Eragrostidinae</taxon>
        <taxon>Eragrostis</taxon>
    </lineage>
</organism>
<evidence type="ECO:0000256" key="7">
    <source>
        <dbReference type="RuleBase" id="RU000461"/>
    </source>
</evidence>
<dbReference type="GO" id="GO:0016705">
    <property type="term" value="F:oxidoreductase activity, acting on paired donors, with incorporation or reduction of molecular oxygen"/>
    <property type="evidence" value="ECO:0007669"/>
    <property type="project" value="InterPro"/>
</dbReference>
<dbReference type="InterPro" id="IPR002401">
    <property type="entry name" value="Cyt_P450_E_grp-I"/>
</dbReference>
<evidence type="ECO:0000256" key="3">
    <source>
        <dbReference type="ARBA" id="ARBA00022723"/>
    </source>
</evidence>
<evidence type="ECO:0008006" key="10">
    <source>
        <dbReference type="Google" id="ProtNLM"/>
    </source>
</evidence>
<dbReference type="PROSITE" id="PS00086">
    <property type="entry name" value="CYTOCHROME_P450"/>
    <property type="match status" value="1"/>
</dbReference>
<dbReference type="FunFam" id="1.10.630.10:FF:000038">
    <property type="entry name" value="Cytochrome P450 84A1"/>
    <property type="match status" value="1"/>
</dbReference>
<dbReference type="PRINTS" id="PR00463">
    <property type="entry name" value="EP450I"/>
</dbReference>
<dbReference type="GO" id="GO:0004497">
    <property type="term" value="F:monooxygenase activity"/>
    <property type="evidence" value="ECO:0007669"/>
    <property type="project" value="UniProtKB-KW"/>
</dbReference>
<evidence type="ECO:0000256" key="4">
    <source>
        <dbReference type="ARBA" id="ARBA00023002"/>
    </source>
</evidence>
<dbReference type="InterPro" id="IPR036396">
    <property type="entry name" value="Cyt_P450_sf"/>
</dbReference>
<dbReference type="CDD" id="cd20618">
    <property type="entry name" value="CYP71_clan"/>
    <property type="match status" value="1"/>
</dbReference>
<comment type="caution">
    <text evidence="8">The sequence shown here is derived from an EMBL/GenBank/DDBJ whole genome shotgun (WGS) entry which is preliminary data.</text>
</comment>
<keyword evidence="3 6" id="KW-0479">Metal-binding</keyword>
<evidence type="ECO:0000256" key="5">
    <source>
        <dbReference type="ARBA" id="ARBA00023004"/>
    </source>
</evidence>
<dbReference type="PANTHER" id="PTHR47944:SF4">
    <property type="entry name" value="OS09G0441700 PROTEIN"/>
    <property type="match status" value="1"/>
</dbReference>
<dbReference type="Proteomes" id="UP000324897">
    <property type="component" value="Chromosome 6"/>
</dbReference>
<dbReference type="AlphaFoldDB" id="A0A5J9WT34"/>
<proteinExistence type="inferred from homology"/>
<gene>
    <name evidence="8" type="ORF">EJB05_01815</name>
</gene>
<accession>A0A5J9WT34</accession>
<evidence type="ECO:0000256" key="2">
    <source>
        <dbReference type="ARBA" id="ARBA00022617"/>
    </source>
</evidence>
<dbReference type="GO" id="GO:0044550">
    <property type="term" value="P:secondary metabolite biosynthetic process"/>
    <property type="evidence" value="ECO:0007669"/>
    <property type="project" value="UniProtKB-ARBA"/>
</dbReference>
<dbReference type="Pfam" id="PF00067">
    <property type="entry name" value="p450"/>
    <property type="match status" value="1"/>
</dbReference>
<keyword evidence="9" id="KW-1185">Reference proteome</keyword>
<keyword evidence="2 6" id="KW-0349">Heme</keyword>
<feature type="non-terminal residue" evidence="8">
    <location>
        <position position="1"/>
    </location>
</feature>
<name>A0A5J9WT34_9POAL</name>
<evidence type="ECO:0000313" key="9">
    <source>
        <dbReference type="Proteomes" id="UP000324897"/>
    </source>
</evidence>
<evidence type="ECO:0000256" key="6">
    <source>
        <dbReference type="PIRSR" id="PIRSR602401-1"/>
    </source>
</evidence>